<feature type="domain" description="VWFA" evidence="2">
    <location>
        <begin position="380"/>
        <end position="565"/>
    </location>
</feature>
<evidence type="ECO:0000256" key="1">
    <source>
        <dbReference type="SAM" id="MobiDB-lite"/>
    </source>
</evidence>
<name>A0ABP8BJI3_9ACTN</name>
<gene>
    <name evidence="3" type="ORF">GCM10022252_72790</name>
</gene>
<protein>
    <submittedName>
        <fullName evidence="3">Substrate-binding domain-containing protein</fullName>
    </submittedName>
</protein>
<comment type="caution">
    <text evidence="3">The sequence shown here is derived from an EMBL/GenBank/DDBJ whole genome shotgun (WGS) entry which is preliminary data.</text>
</comment>
<dbReference type="InterPro" id="IPR036465">
    <property type="entry name" value="vWFA_dom_sf"/>
</dbReference>
<accession>A0ABP8BJI3</accession>
<evidence type="ECO:0000313" key="3">
    <source>
        <dbReference type="EMBL" id="GAA4208125.1"/>
    </source>
</evidence>
<dbReference type="SUPFAM" id="SSF53850">
    <property type="entry name" value="Periplasmic binding protein-like II"/>
    <property type="match status" value="1"/>
</dbReference>
<dbReference type="SMART" id="SM00327">
    <property type="entry name" value="VWA"/>
    <property type="match status" value="1"/>
</dbReference>
<dbReference type="PROSITE" id="PS50234">
    <property type="entry name" value="VWFA"/>
    <property type="match status" value="1"/>
</dbReference>
<dbReference type="CDD" id="cd00198">
    <property type="entry name" value="vWFA"/>
    <property type="match status" value="1"/>
</dbReference>
<dbReference type="Proteomes" id="UP001501251">
    <property type="component" value="Unassembled WGS sequence"/>
</dbReference>
<dbReference type="Pfam" id="PF13531">
    <property type="entry name" value="SBP_bac_11"/>
    <property type="match status" value="1"/>
</dbReference>
<evidence type="ECO:0000259" key="2">
    <source>
        <dbReference type="PROSITE" id="PS50234"/>
    </source>
</evidence>
<sequence>MRDASADHRPAGPVPGVRAGARRAGRALAVHRPAGPAPVARRAGRALVVLALLVASAACSGADAPATPADGPDVLRVLAGSEIDDLEPLLKQAEDAVGVRVALSYAGTLDGADQVASGGADGRYDATWFSSNRYLSLIDGATARLSTQTKVMVSPVLLGLKASKARELGWDGRTVTWNDIASAARAHRFTFGMTSPAASNSGFSALVGVTAALSDAGEALEEAQIDAATPRLKEFFSAQTLTSGSSGWLADAYVEQGAVDGLVNYESVLLGLNASGRLPEPLTLIYPGDGVVTADYPLTLLSSAPPEKKELYGKLAAWLRTPEIQREIMTTTHRRPIVPEVRADPRFGTASLVELPFPNRRGAADGLIGVYLNQVRRPSRTLFVLDTSGSMKGERIDALKQALTALSGADTSVSGSFSRFRDRETVTMIPFNTVPGTPRTFTLPDRDAGPVLRRIRSYSEALRVGGGTAIFDSLRAAYERAGASPSEDFTSIVLMTDGENTDGSSYDDFAAYYASLPVKFRTFVVLFGDSDVDEMRRIAELTGGAAFDARQGSLATAFKEIRGYQ</sequence>
<feature type="region of interest" description="Disordered" evidence="1">
    <location>
        <begin position="1"/>
        <end position="20"/>
    </location>
</feature>
<keyword evidence="4" id="KW-1185">Reference proteome</keyword>
<organism evidence="3 4">
    <name type="scientific">Streptosporangium oxazolinicum</name>
    <dbReference type="NCBI Taxonomy" id="909287"/>
    <lineage>
        <taxon>Bacteria</taxon>
        <taxon>Bacillati</taxon>
        <taxon>Actinomycetota</taxon>
        <taxon>Actinomycetes</taxon>
        <taxon>Streptosporangiales</taxon>
        <taxon>Streptosporangiaceae</taxon>
        <taxon>Streptosporangium</taxon>
    </lineage>
</organism>
<dbReference type="SUPFAM" id="SSF53300">
    <property type="entry name" value="vWA-like"/>
    <property type="match status" value="1"/>
</dbReference>
<evidence type="ECO:0000313" key="4">
    <source>
        <dbReference type="Proteomes" id="UP001501251"/>
    </source>
</evidence>
<dbReference type="EMBL" id="BAABAQ010000018">
    <property type="protein sequence ID" value="GAA4208125.1"/>
    <property type="molecule type" value="Genomic_DNA"/>
</dbReference>
<dbReference type="RefSeq" id="WP_344922853.1">
    <property type="nucleotide sequence ID" value="NZ_BAABAQ010000018.1"/>
</dbReference>
<dbReference type="InterPro" id="IPR002035">
    <property type="entry name" value="VWF_A"/>
</dbReference>
<dbReference type="Pfam" id="PF13519">
    <property type="entry name" value="VWA_2"/>
    <property type="match status" value="1"/>
</dbReference>
<proteinExistence type="predicted"/>
<dbReference type="Gene3D" id="3.40.50.410">
    <property type="entry name" value="von Willebrand factor, type A domain"/>
    <property type="match status" value="1"/>
</dbReference>
<feature type="compositionally biased region" description="Basic and acidic residues" evidence="1">
    <location>
        <begin position="1"/>
        <end position="10"/>
    </location>
</feature>
<reference evidence="4" key="1">
    <citation type="journal article" date="2019" name="Int. J. Syst. Evol. Microbiol.">
        <title>The Global Catalogue of Microorganisms (GCM) 10K type strain sequencing project: providing services to taxonomists for standard genome sequencing and annotation.</title>
        <authorList>
            <consortium name="The Broad Institute Genomics Platform"/>
            <consortium name="The Broad Institute Genome Sequencing Center for Infectious Disease"/>
            <person name="Wu L."/>
            <person name="Ma J."/>
        </authorList>
    </citation>
    <scope>NUCLEOTIDE SEQUENCE [LARGE SCALE GENOMIC DNA]</scope>
    <source>
        <strain evidence="4">JCM 17388</strain>
    </source>
</reference>